<proteinExistence type="predicted"/>
<gene>
    <name evidence="1" type="ORF">PHLGIDRAFT_35691</name>
</gene>
<protein>
    <submittedName>
        <fullName evidence="1">Uncharacterized protein</fullName>
    </submittedName>
</protein>
<dbReference type="EMBL" id="KN840506">
    <property type="protein sequence ID" value="KIP06999.1"/>
    <property type="molecule type" value="Genomic_DNA"/>
</dbReference>
<dbReference type="Proteomes" id="UP000053257">
    <property type="component" value="Unassembled WGS sequence"/>
</dbReference>
<accession>A0A0C3NPF1</accession>
<sequence length="313" mass="35385">MPLDTPVTGFSEARLPTYEELQAERDLKSQFAQLAKDHDEIQRLFKSVAGQLATTPKIGEDHELCAEWDALYKRHRKLYRDSQLNASQCASFLNNYGTVLVPLSRGQMSSEEKRIMISKFVETIPIHQEAAKRTSTRFHELGKQVEVFPMKVSSYLRQEADKGSWLTALWSGVEDLCMSIWTALNALFSAIIRLFNAMLSHVGAIRLSCGPFLRLEVQLAEPRSLPLEDAPRSTFREVKRDIKEIGDRLCGFEDAWHMIRLACSNLLENVEMASRVSGIPDAFSSQLKPAEVVYYPLVVCLRAYAAGKSPLEE</sequence>
<keyword evidence="2" id="KW-1185">Reference proteome</keyword>
<evidence type="ECO:0000313" key="1">
    <source>
        <dbReference type="EMBL" id="KIP06999.1"/>
    </source>
</evidence>
<evidence type="ECO:0000313" key="2">
    <source>
        <dbReference type="Proteomes" id="UP000053257"/>
    </source>
</evidence>
<organism evidence="1 2">
    <name type="scientific">Phlebiopsis gigantea (strain 11061_1 CR5-6)</name>
    <name type="common">White-rot fungus</name>
    <name type="synonym">Peniophora gigantea</name>
    <dbReference type="NCBI Taxonomy" id="745531"/>
    <lineage>
        <taxon>Eukaryota</taxon>
        <taxon>Fungi</taxon>
        <taxon>Dikarya</taxon>
        <taxon>Basidiomycota</taxon>
        <taxon>Agaricomycotina</taxon>
        <taxon>Agaricomycetes</taxon>
        <taxon>Polyporales</taxon>
        <taxon>Phanerochaetaceae</taxon>
        <taxon>Phlebiopsis</taxon>
    </lineage>
</organism>
<dbReference type="OrthoDB" id="2771500at2759"/>
<dbReference type="AlphaFoldDB" id="A0A0C3NPF1"/>
<reference evidence="1 2" key="1">
    <citation type="journal article" date="2014" name="PLoS Genet.">
        <title>Analysis of the Phlebiopsis gigantea genome, transcriptome and secretome provides insight into its pioneer colonization strategies of wood.</title>
        <authorList>
            <person name="Hori C."/>
            <person name="Ishida T."/>
            <person name="Igarashi K."/>
            <person name="Samejima M."/>
            <person name="Suzuki H."/>
            <person name="Master E."/>
            <person name="Ferreira P."/>
            <person name="Ruiz-Duenas F.J."/>
            <person name="Held B."/>
            <person name="Canessa P."/>
            <person name="Larrondo L.F."/>
            <person name="Schmoll M."/>
            <person name="Druzhinina I.S."/>
            <person name="Kubicek C.P."/>
            <person name="Gaskell J.A."/>
            <person name="Kersten P."/>
            <person name="St John F."/>
            <person name="Glasner J."/>
            <person name="Sabat G."/>
            <person name="Splinter BonDurant S."/>
            <person name="Syed K."/>
            <person name="Yadav J."/>
            <person name="Mgbeahuruike A.C."/>
            <person name="Kovalchuk A."/>
            <person name="Asiegbu F.O."/>
            <person name="Lackner G."/>
            <person name="Hoffmeister D."/>
            <person name="Rencoret J."/>
            <person name="Gutierrez A."/>
            <person name="Sun H."/>
            <person name="Lindquist E."/>
            <person name="Barry K."/>
            <person name="Riley R."/>
            <person name="Grigoriev I.V."/>
            <person name="Henrissat B."/>
            <person name="Kues U."/>
            <person name="Berka R.M."/>
            <person name="Martinez A.T."/>
            <person name="Covert S.F."/>
            <person name="Blanchette R.A."/>
            <person name="Cullen D."/>
        </authorList>
    </citation>
    <scope>NUCLEOTIDE SEQUENCE [LARGE SCALE GENOMIC DNA]</scope>
    <source>
        <strain evidence="1 2">11061_1 CR5-6</strain>
    </source>
</reference>
<name>A0A0C3NPF1_PHLG1</name>
<dbReference type="STRING" id="745531.A0A0C3NPF1"/>
<dbReference type="HOGENOM" id="CLU_076158_0_0_1"/>